<dbReference type="EMBL" id="JAVKPH010000007">
    <property type="protein sequence ID" value="MDR5652620.1"/>
    <property type="molecule type" value="Genomic_DNA"/>
</dbReference>
<dbReference type="SUPFAM" id="SSF53271">
    <property type="entry name" value="PRTase-like"/>
    <property type="match status" value="1"/>
</dbReference>
<organism evidence="4 5">
    <name type="scientific">Ruixingdingia sedimenti</name>
    <dbReference type="NCBI Taxonomy" id="3073604"/>
    <lineage>
        <taxon>Bacteria</taxon>
        <taxon>Pseudomonadati</taxon>
        <taxon>Pseudomonadota</taxon>
        <taxon>Alphaproteobacteria</taxon>
        <taxon>Rhodobacterales</taxon>
        <taxon>Paracoccaceae</taxon>
        <taxon>Ruixingdingia</taxon>
    </lineage>
</organism>
<dbReference type="RefSeq" id="WP_310456865.1">
    <property type="nucleotide sequence ID" value="NZ_JAVKPH010000007.1"/>
</dbReference>
<evidence type="ECO:0000313" key="4">
    <source>
        <dbReference type="EMBL" id="MDR5652620.1"/>
    </source>
</evidence>
<dbReference type="InterPro" id="IPR000836">
    <property type="entry name" value="PRTase_dom"/>
</dbReference>
<dbReference type="PANTHER" id="PTHR47505:SF1">
    <property type="entry name" value="DNA UTILIZATION PROTEIN YHGH"/>
    <property type="match status" value="1"/>
</dbReference>
<dbReference type="InterPro" id="IPR051910">
    <property type="entry name" value="ComF/GntX_DNA_util-trans"/>
</dbReference>
<dbReference type="PANTHER" id="PTHR47505">
    <property type="entry name" value="DNA UTILIZATION PROTEIN YHGH"/>
    <property type="match status" value="1"/>
</dbReference>
<evidence type="ECO:0000313" key="5">
    <source>
        <dbReference type="Proteomes" id="UP001247754"/>
    </source>
</evidence>
<reference evidence="4 5" key="1">
    <citation type="submission" date="2023-09" db="EMBL/GenBank/DDBJ databases">
        <title>Xinfangfangia sedmenti sp. nov., isolated the sedment.</title>
        <authorList>
            <person name="Xu L."/>
        </authorList>
    </citation>
    <scope>NUCLEOTIDE SEQUENCE [LARGE SCALE GENOMIC DNA]</scope>
    <source>
        <strain evidence="4 5">LG-4</strain>
    </source>
</reference>
<name>A0ABU1F6W7_9RHOB</name>
<dbReference type="Pfam" id="PF18912">
    <property type="entry name" value="DZR_2"/>
    <property type="match status" value="1"/>
</dbReference>
<evidence type="ECO:0000259" key="3">
    <source>
        <dbReference type="Pfam" id="PF18912"/>
    </source>
</evidence>
<protein>
    <submittedName>
        <fullName evidence="4">Double zinc ribbon domain-containing protein</fullName>
    </submittedName>
</protein>
<feature type="domain" description="Phosphoribosyltransferase" evidence="2">
    <location>
        <begin position="191"/>
        <end position="236"/>
    </location>
</feature>
<dbReference type="Gene3D" id="3.40.50.2020">
    <property type="match status" value="1"/>
</dbReference>
<evidence type="ECO:0000256" key="1">
    <source>
        <dbReference type="ARBA" id="ARBA00008007"/>
    </source>
</evidence>
<dbReference type="Pfam" id="PF00156">
    <property type="entry name" value="Pribosyltran"/>
    <property type="match status" value="1"/>
</dbReference>
<comment type="caution">
    <text evidence="4">The sequence shown here is derived from an EMBL/GenBank/DDBJ whole genome shotgun (WGS) entry which is preliminary data.</text>
</comment>
<gene>
    <name evidence="4" type="ORF">RGD00_08400</name>
</gene>
<dbReference type="InterPro" id="IPR044005">
    <property type="entry name" value="DZR_2"/>
</dbReference>
<dbReference type="InterPro" id="IPR029057">
    <property type="entry name" value="PRTase-like"/>
</dbReference>
<proteinExistence type="inferred from homology"/>
<keyword evidence="5" id="KW-1185">Reference proteome</keyword>
<comment type="similarity">
    <text evidence="1">Belongs to the ComF/GntX family.</text>
</comment>
<dbReference type="Proteomes" id="UP001247754">
    <property type="component" value="Unassembled WGS sequence"/>
</dbReference>
<feature type="domain" description="Double zinc ribbon" evidence="3">
    <location>
        <begin position="6"/>
        <end position="67"/>
    </location>
</feature>
<accession>A0ABU1F6W7</accession>
<evidence type="ECO:0000259" key="2">
    <source>
        <dbReference type="Pfam" id="PF00156"/>
    </source>
</evidence>
<sequence length="241" mass="25924">MGMQAVLQMIYPPQCLSCDAFVTSDFGLCSRCWRDTPFIAGVVCDGCGQPLPGGEDGGGPLYCDDCLRIPRPWARGRAALVYRDNGRGLVLALKHGDRLDLARPAAGWLARAGAAILRPDMLVAPVPVHWTRLVRRRFNQAAVLSGALARAQGLDHIPDLLHRTRRTPSQDGRDREARFINMAGAIHVTPRHRDRVQGRHVLVVDDVFTSGATLAAAAEAALAAGAAEVSVLALARVAKEV</sequence>